<dbReference type="OMA" id="YCPWNEK"/>
<dbReference type="Pfam" id="PF04707">
    <property type="entry name" value="PRELI"/>
    <property type="match status" value="1"/>
</dbReference>
<evidence type="ECO:0000259" key="1">
    <source>
        <dbReference type="PROSITE" id="PS50904"/>
    </source>
</evidence>
<sequence length="215" mass="24512">MKIWTSEHVFDHPWETVTQAAWRKYPNPMNTAVIGTDVVERRVDNNGILHTHRVVSSQWYFPKWAQAIIGTAKVCYASEKSTVCPKKKEMTLQTNNITFGKFISVDEVLRYSPHPNDPNKTLLRQEATVVVDGVPLNYYMEDMLTKSISFNASKGRQGLEWVISRLNTEVNELATSAAKSTGELFTHTRKLIDDTTDSARKSMDELSAQTQKIRF</sequence>
<dbReference type="EMBL" id="UFQT01000036">
    <property type="protein sequence ID" value="SSX18354.1"/>
    <property type="molecule type" value="Genomic_DNA"/>
</dbReference>
<proteinExistence type="predicted"/>
<dbReference type="InterPro" id="IPR006797">
    <property type="entry name" value="PRELI/MSF1_dom"/>
</dbReference>
<organism evidence="2">
    <name type="scientific">Culicoides sonorensis</name>
    <name type="common">Biting midge</name>
    <dbReference type="NCBI Taxonomy" id="179676"/>
    <lineage>
        <taxon>Eukaryota</taxon>
        <taxon>Metazoa</taxon>
        <taxon>Ecdysozoa</taxon>
        <taxon>Arthropoda</taxon>
        <taxon>Hexapoda</taxon>
        <taxon>Insecta</taxon>
        <taxon>Pterygota</taxon>
        <taxon>Neoptera</taxon>
        <taxon>Endopterygota</taxon>
        <taxon>Diptera</taxon>
        <taxon>Nematocera</taxon>
        <taxon>Chironomoidea</taxon>
        <taxon>Ceratopogonidae</taxon>
        <taxon>Ceratopogoninae</taxon>
        <taxon>Culicoides</taxon>
        <taxon>Monoculicoides</taxon>
    </lineage>
</organism>
<reference evidence="2" key="1">
    <citation type="submission" date="2018-07" db="EMBL/GenBank/DDBJ databases">
        <authorList>
            <person name="Quirk P.G."/>
            <person name="Krulwich T.A."/>
        </authorList>
    </citation>
    <scope>NUCLEOTIDE SEQUENCE</scope>
</reference>
<dbReference type="PROSITE" id="PS50904">
    <property type="entry name" value="PRELI_MSF1"/>
    <property type="match status" value="1"/>
</dbReference>
<name>A0A336LJJ7_CULSO</name>
<feature type="domain" description="PRELI/MSF1" evidence="1">
    <location>
        <begin position="1"/>
        <end position="171"/>
    </location>
</feature>
<protein>
    <submittedName>
        <fullName evidence="2">CSON009363 protein</fullName>
    </submittedName>
</protein>
<dbReference type="PANTHER" id="PTHR11158">
    <property type="entry name" value="MSF1/PX19 RELATED"/>
    <property type="match status" value="1"/>
</dbReference>
<dbReference type="AlphaFoldDB" id="A0A336LJJ7"/>
<dbReference type="InterPro" id="IPR037365">
    <property type="entry name" value="Slowmo/Ups"/>
</dbReference>
<gene>
    <name evidence="2" type="primary">CSON009363</name>
</gene>
<accession>A0A336LJJ7</accession>
<evidence type="ECO:0000313" key="2">
    <source>
        <dbReference type="EMBL" id="SSX18354.1"/>
    </source>
</evidence>
<dbReference type="VEuPathDB" id="VectorBase:CSON009363"/>
<dbReference type="GO" id="GO:0005758">
    <property type="term" value="C:mitochondrial intermembrane space"/>
    <property type="evidence" value="ECO:0007669"/>
    <property type="project" value="InterPro"/>
</dbReference>